<comment type="caution">
    <text evidence="3">The sequence shown here is derived from an EMBL/GenBank/DDBJ whole genome shotgun (WGS) entry which is preliminary data.</text>
</comment>
<evidence type="ECO:0000313" key="3">
    <source>
        <dbReference type="EMBL" id="GAA1801444.1"/>
    </source>
</evidence>
<name>A0ABP4Y255_9MICO</name>
<protein>
    <submittedName>
        <fullName evidence="3">Isoniazid-induced dynamin-like GTPase IniA</fullName>
    </submittedName>
</protein>
<keyword evidence="4" id="KW-1185">Reference proteome</keyword>
<feature type="domain" description="Dynamin N-terminal" evidence="2">
    <location>
        <begin position="73"/>
        <end position="228"/>
    </location>
</feature>
<dbReference type="InterPro" id="IPR027417">
    <property type="entry name" value="P-loop_NTPase"/>
</dbReference>
<evidence type="ECO:0000256" key="1">
    <source>
        <dbReference type="SAM" id="Phobius"/>
    </source>
</evidence>
<dbReference type="InterPro" id="IPR045063">
    <property type="entry name" value="Dynamin_N"/>
</dbReference>
<reference evidence="4" key="1">
    <citation type="journal article" date="2019" name="Int. J. Syst. Evol. Microbiol.">
        <title>The Global Catalogue of Microorganisms (GCM) 10K type strain sequencing project: providing services to taxonomists for standard genome sequencing and annotation.</title>
        <authorList>
            <consortium name="The Broad Institute Genomics Platform"/>
            <consortium name="The Broad Institute Genome Sequencing Center for Infectious Disease"/>
            <person name="Wu L."/>
            <person name="Ma J."/>
        </authorList>
    </citation>
    <scope>NUCLEOTIDE SEQUENCE [LARGE SCALE GENOMIC DNA]</scope>
    <source>
        <strain evidence="4">JCM 14322</strain>
    </source>
</reference>
<gene>
    <name evidence="3" type="primary">iniA</name>
    <name evidence="3" type="ORF">GCM10009749_06930</name>
</gene>
<feature type="transmembrane region" description="Helical" evidence="1">
    <location>
        <begin position="492"/>
        <end position="521"/>
    </location>
</feature>
<dbReference type="PANTHER" id="PTHR43681:SF1">
    <property type="entry name" value="SARCALUMENIN"/>
    <property type="match status" value="1"/>
</dbReference>
<keyword evidence="1" id="KW-0812">Transmembrane</keyword>
<dbReference type="PANTHER" id="PTHR43681">
    <property type="entry name" value="TRANSMEMBRANE GTPASE FZO"/>
    <property type="match status" value="1"/>
</dbReference>
<sequence length="638" mass="69984">MPEAADADGSEATELRALRHGDDLRAPQIGAEPSAMVQVIRDVGRLAATSGRADLARRLEQTQARLIDPDIRVIVVGEFKQGKSKLINALVNAPACPVDDDIATSVPTSVGYAEEPQAWVLVHDQDAADSAATLERRPIALEEISDFVSEHGNPGNERRVVSAEVLLPREILKGGLKLVDSPGVGGLESSNALATLSALSTAHAVLLVSDASQEYTDPEVQFLKHAMRISPNVAAVLAKTDLYPAWREIEQINRGHLQGVGDVPIFSVSSDLRLLAAELQDRAVNDESGFPALVAHLRREVLGRAEVIHERSAVHDLVSVVEQLTMSLRSELNAILHPEDTPRMIAELEAAKARADEFRGRSARWQVTLTDGVADLIADMEHDLRDRLRKVQREAEIAIDEGDPGPIWDQITEWLDQRVASAVSETFVWTDERSRWLSEEVAELFSKGESDIPAIDVGDTHGVLDPVDEISWLDSGRLGAAEKIYIGVRGSYGGVLMVGLATGLIGMTLINPLSLLAGVLVGRRAFREDMSARLARRQHEAKGHVRRYIDEVNFQVGKQLKDRLRLVQRAARDHFGAMAEEMHRSLSEALTTSKQTATTYTARRDQRAAQLKAQIGQLERLRAEIPEPPPLRVEVGQR</sequence>
<dbReference type="Gene3D" id="3.40.50.300">
    <property type="entry name" value="P-loop containing nucleotide triphosphate hydrolases"/>
    <property type="match status" value="1"/>
</dbReference>
<dbReference type="Proteomes" id="UP001500002">
    <property type="component" value="Unassembled WGS sequence"/>
</dbReference>
<dbReference type="EMBL" id="BAAANJ010000002">
    <property type="protein sequence ID" value="GAA1801444.1"/>
    <property type="molecule type" value="Genomic_DNA"/>
</dbReference>
<evidence type="ECO:0000259" key="2">
    <source>
        <dbReference type="Pfam" id="PF00350"/>
    </source>
</evidence>
<accession>A0ABP4Y255</accession>
<evidence type="ECO:0000313" key="4">
    <source>
        <dbReference type="Proteomes" id="UP001500002"/>
    </source>
</evidence>
<dbReference type="Pfam" id="PF00350">
    <property type="entry name" value="Dynamin_N"/>
    <property type="match status" value="1"/>
</dbReference>
<dbReference type="SUPFAM" id="SSF52540">
    <property type="entry name" value="P-loop containing nucleoside triphosphate hydrolases"/>
    <property type="match status" value="1"/>
</dbReference>
<organism evidence="3 4">
    <name type="scientific">Agromyces neolithicus</name>
    <dbReference type="NCBI Taxonomy" id="269420"/>
    <lineage>
        <taxon>Bacteria</taxon>
        <taxon>Bacillati</taxon>
        <taxon>Actinomycetota</taxon>
        <taxon>Actinomycetes</taxon>
        <taxon>Micrococcales</taxon>
        <taxon>Microbacteriaceae</taxon>
        <taxon>Agromyces</taxon>
    </lineage>
</organism>
<keyword evidence="1" id="KW-0472">Membrane</keyword>
<proteinExistence type="predicted"/>
<keyword evidence="1" id="KW-1133">Transmembrane helix</keyword>
<dbReference type="InterPro" id="IPR051943">
    <property type="entry name" value="TRAFAC_Dynamin-like_GTPase"/>
</dbReference>